<dbReference type="SMART" id="SM00417">
    <property type="entry name" value="H4"/>
    <property type="match status" value="1"/>
</dbReference>
<dbReference type="InterPro" id="IPR009072">
    <property type="entry name" value="Histone-fold"/>
</dbReference>
<dbReference type="GO" id="GO:0000786">
    <property type="term" value="C:nucleosome"/>
    <property type="evidence" value="ECO:0007669"/>
    <property type="project" value="UniProtKB-KW"/>
</dbReference>
<comment type="subcellular location">
    <subcellularLocation>
        <location evidence="2">Chromosome</location>
    </subcellularLocation>
    <subcellularLocation>
        <location evidence="1">Nucleus</location>
    </subcellularLocation>
</comment>
<dbReference type="eggNOG" id="KOG3467">
    <property type="taxonomic scope" value="Eukaryota"/>
</dbReference>
<evidence type="ECO:0000313" key="10">
    <source>
        <dbReference type="Proteomes" id="UP000030151"/>
    </source>
</evidence>
<keyword evidence="5" id="KW-0238">DNA-binding</keyword>
<dbReference type="Proteomes" id="UP000030151">
    <property type="component" value="Unassembled WGS sequence"/>
</dbReference>
<dbReference type="HOGENOM" id="CLU_109117_0_1_1"/>
<dbReference type="GO" id="GO:0003677">
    <property type="term" value="F:DNA binding"/>
    <property type="evidence" value="ECO:0007669"/>
    <property type="project" value="UniProtKB-KW"/>
</dbReference>
<dbReference type="GO" id="GO:0030527">
    <property type="term" value="F:structural constituent of chromatin"/>
    <property type="evidence" value="ECO:0007669"/>
    <property type="project" value="InterPro"/>
</dbReference>
<feature type="compositionally biased region" description="Low complexity" evidence="8">
    <location>
        <begin position="18"/>
        <end position="31"/>
    </location>
</feature>
<feature type="region of interest" description="Disordered" evidence="8">
    <location>
        <begin position="1"/>
        <end position="44"/>
    </location>
</feature>
<keyword evidence="7" id="KW-0544">Nucleosome core</keyword>
<evidence type="ECO:0000256" key="4">
    <source>
        <dbReference type="ARBA" id="ARBA00022454"/>
    </source>
</evidence>
<protein>
    <submittedName>
        <fullName evidence="9">Histone H4</fullName>
    </submittedName>
</protein>
<evidence type="ECO:0000256" key="7">
    <source>
        <dbReference type="ARBA" id="ARBA00023269"/>
    </source>
</evidence>
<reference evidence="9 10" key="1">
    <citation type="submission" date="2014-02" db="EMBL/GenBank/DDBJ databases">
        <title>The genome sequence of the entomopathogenic fungus Metarhizium robertsii ARSEF 2575.</title>
        <authorList>
            <person name="Giuliano Garisto Donzelli B."/>
            <person name="Roe B.A."/>
            <person name="Macmil S.L."/>
            <person name="Krasnoff S.B."/>
            <person name="Gibson D.M."/>
        </authorList>
    </citation>
    <scope>NUCLEOTIDE SEQUENCE [LARGE SCALE GENOMIC DNA]</scope>
    <source>
        <strain evidence="9 10">ARSEF 2575</strain>
    </source>
</reference>
<proteinExistence type="inferred from homology"/>
<evidence type="ECO:0000256" key="5">
    <source>
        <dbReference type="ARBA" id="ARBA00023125"/>
    </source>
</evidence>
<comment type="similarity">
    <text evidence="3">Belongs to the histone H4 family.</text>
</comment>
<dbReference type="PANTHER" id="PTHR10484">
    <property type="entry name" value="HISTONE H4"/>
    <property type="match status" value="1"/>
</dbReference>
<dbReference type="InterPro" id="IPR001951">
    <property type="entry name" value="Histone_H4"/>
</dbReference>
<evidence type="ECO:0000256" key="6">
    <source>
        <dbReference type="ARBA" id="ARBA00023242"/>
    </source>
</evidence>
<dbReference type="EMBL" id="JELW01000007">
    <property type="protein sequence ID" value="EXV01696.1"/>
    <property type="molecule type" value="Genomic_DNA"/>
</dbReference>
<dbReference type="GO" id="GO:0005634">
    <property type="term" value="C:nucleus"/>
    <property type="evidence" value="ECO:0007669"/>
    <property type="project" value="UniProtKB-SubCell"/>
</dbReference>
<evidence type="ECO:0000256" key="8">
    <source>
        <dbReference type="SAM" id="MobiDB-lite"/>
    </source>
</evidence>
<evidence type="ECO:0000256" key="3">
    <source>
        <dbReference type="ARBA" id="ARBA00006564"/>
    </source>
</evidence>
<comment type="caution">
    <text evidence="9">The sequence shown here is derived from an EMBL/GenBank/DDBJ whole genome shotgun (WGS) entry which is preliminary data.</text>
</comment>
<gene>
    <name evidence="9" type="ORF">X797_005213</name>
</gene>
<dbReference type="GO" id="GO:0046982">
    <property type="term" value="F:protein heterodimerization activity"/>
    <property type="evidence" value="ECO:0007669"/>
    <property type="project" value="InterPro"/>
</dbReference>
<organism evidence="9 10">
    <name type="scientific">Metarhizium robertsii</name>
    <dbReference type="NCBI Taxonomy" id="568076"/>
    <lineage>
        <taxon>Eukaryota</taxon>
        <taxon>Fungi</taxon>
        <taxon>Dikarya</taxon>
        <taxon>Ascomycota</taxon>
        <taxon>Pezizomycotina</taxon>
        <taxon>Sordariomycetes</taxon>
        <taxon>Hypocreomycetidae</taxon>
        <taxon>Hypocreales</taxon>
        <taxon>Clavicipitaceae</taxon>
        <taxon>Metarhizium</taxon>
    </lineage>
</organism>
<dbReference type="SUPFAM" id="SSF47113">
    <property type="entry name" value="Histone-fold"/>
    <property type="match status" value="1"/>
</dbReference>
<evidence type="ECO:0000256" key="1">
    <source>
        <dbReference type="ARBA" id="ARBA00004123"/>
    </source>
</evidence>
<dbReference type="OrthoDB" id="3919494at2759"/>
<accession>A0A0A1UWF8</accession>
<name>A0A0A1UWF8_9HYPO</name>
<keyword evidence="6" id="KW-0539">Nucleus</keyword>
<keyword evidence="4" id="KW-0158">Chromosome</keyword>
<sequence>MPPTIAARGGPQSSRPHSSGASTSTLPSSRGPGKGKGNGVAGKTPFAKGRAARQYAVHLVFFPLDAPDTNLLSRKILRDTIDGITKPAIRRLARRGGVKRISADIYDESRRVLRLKLEEILRICVVYVEHRQAKTVTVDDASDLCPEANRQADLRV</sequence>
<evidence type="ECO:0000256" key="2">
    <source>
        <dbReference type="ARBA" id="ARBA00004286"/>
    </source>
</evidence>
<dbReference type="AlphaFoldDB" id="A0A0A1UWF8"/>
<evidence type="ECO:0000313" key="9">
    <source>
        <dbReference type="EMBL" id="EXV01696.1"/>
    </source>
</evidence>
<dbReference type="Gene3D" id="1.10.20.10">
    <property type="entry name" value="Histone, subunit A"/>
    <property type="match status" value="1"/>
</dbReference>
<dbReference type="CDD" id="cd22912">
    <property type="entry name" value="HFD_H4"/>
    <property type="match status" value="1"/>
</dbReference>